<accession>A0A3P7K3N5</accession>
<evidence type="ECO:0000256" key="1">
    <source>
        <dbReference type="SAM" id="MobiDB-lite"/>
    </source>
</evidence>
<evidence type="ECO:0000313" key="3">
    <source>
        <dbReference type="Proteomes" id="UP000270094"/>
    </source>
</evidence>
<organism evidence="2 3">
    <name type="scientific">Strongylus vulgaris</name>
    <name type="common">Blood worm</name>
    <dbReference type="NCBI Taxonomy" id="40348"/>
    <lineage>
        <taxon>Eukaryota</taxon>
        <taxon>Metazoa</taxon>
        <taxon>Ecdysozoa</taxon>
        <taxon>Nematoda</taxon>
        <taxon>Chromadorea</taxon>
        <taxon>Rhabditida</taxon>
        <taxon>Rhabditina</taxon>
        <taxon>Rhabditomorpha</taxon>
        <taxon>Strongyloidea</taxon>
        <taxon>Strongylidae</taxon>
        <taxon>Strongylus</taxon>
    </lineage>
</organism>
<name>A0A3P7K3N5_STRVU</name>
<dbReference type="EMBL" id="UYYB01001462">
    <property type="protein sequence ID" value="VDM65815.1"/>
    <property type="molecule type" value="Genomic_DNA"/>
</dbReference>
<feature type="region of interest" description="Disordered" evidence="1">
    <location>
        <begin position="319"/>
        <end position="350"/>
    </location>
</feature>
<keyword evidence="3" id="KW-1185">Reference proteome</keyword>
<proteinExistence type="predicted"/>
<sequence>MFGGTLEHTIDYLQSETSAQSLPPPTIPHAHQRPPLDRGQSQLVFADYYIISGLLLELAMNLTSVTLKIFCRIQMALNGSANFVGWNDTEGEIWRNWGSKRLRFLAKKYNLNQDRVLTEARSIDAGPHYDVVDHPGPSHVQGSDTNFSFPSHGGAVPDIGTPGSIARSLSQAGSDVGLRPRAERRESVARMAANVAKRGLSSTPRNHRVRLSSRQSFDMDFAESERAGSPPMDYFAQSTQPLFDITPAEEALPYARLIQAGPPRRTGSPIAEESPSELSSLDKESANAAKQEREPLPPVARLDDFEMIDLDVQSIYATASEEQSTTPSDQVLQYSTPPDKSESSETLTKPKLSLQEHVDIDDLFFDFSEEDQSKSRLKAGKERPMTTLMSLPKLPLPSETGSRVCQGGISRLDIGDGRLHIPIGRVALGPVPEEDRAEVNQPDRPLLDAIKPYVRAY</sequence>
<dbReference type="AlphaFoldDB" id="A0A3P7K3N5"/>
<dbReference type="OrthoDB" id="10488174at2759"/>
<reference evidence="2 3" key="1">
    <citation type="submission" date="2018-11" db="EMBL/GenBank/DDBJ databases">
        <authorList>
            <consortium name="Pathogen Informatics"/>
        </authorList>
    </citation>
    <scope>NUCLEOTIDE SEQUENCE [LARGE SCALE GENOMIC DNA]</scope>
</reference>
<feature type="compositionally biased region" description="Polar residues" evidence="1">
    <location>
        <begin position="319"/>
        <end position="338"/>
    </location>
</feature>
<dbReference type="Proteomes" id="UP000270094">
    <property type="component" value="Unassembled WGS sequence"/>
</dbReference>
<gene>
    <name evidence="2" type="ORF">SVUK_LOCUS813</name>
</gene>
<protein>
    <submittedName>
        <fullName evidence="2">Uncharacterized protein</fullName>
    </submittedName>
</protein>
<feature type="region of interest" description="Disordered" evidence="1">
    <location>
        <begin position="260"/>
        <end position="298"/>
    </location>
</feature>
<evidence type="ECO:0000313" key="2">
    <source>
        <dbReference type="EMBL" id="VDM65815.1"/>
    </source>
</evidence>
<feature type="compositionally biased region" description="Basic and acidic residues" evidence="1">
    <location>
        <begin position="280"/>
        <end position="295"/>
    </location>
</feature>